<organism evidence="2 3">
    <name type="scientific">Caloramator mitchellensis</name>
    <dbReference type="NCBI Taxonomy" id="908809"/>
    <lineage>
        <taxon>Bacteria</taxon>
        <taxon>Bacillati</taxon>
        <taxon>Bacillota</taxon>
        <taxon>Clostridia</taxon>
        <taxon>Eubacteriales</taxon>
        <taxon>Clostridiaceae</taxon>
        <taxon>Caloramator</taxon>
    </lineage>
</organism>
<reference evidence="2 3" key="1">
    <citation type="submission" date="2015-09" db="EMBL/GenBank/DDBJ databases">
        <title>Draft genome sequence of a Caloramator mitchellensis, a moderate thermophile from the Great Artesian Basin of Australia.</title>
        <authorList>
            <person name="Patel B.K."/>
        </authorList>
    </citation>
    <scope>NUCLEOTIDE SEQUENCE [LARGE SCALE GENOMIC DNA]</scope>
    <source>
        <strain evidence="2 3">VF08</strain>
    </source>
</reference>
<gene>
    <name evidence="2" type="ORF">ABG79_01714</name>
</gene>
<dbReference type="RefSeq" id="WP_057979042.1">
    <property type="nucleotide sequence ID" value="NZ_LKHP01000009.1"/>
</dbReference>
<dbReference type="Proteomes" id="UP000052015">
    <property type="component" value="Unassembled WGS sequence"/>
</dbReference>
<dbReference type="PATRIC" id="fig|908809.3.peg.1713"/>
<accession>A0A0R3JSN0</accession>
<protein>
    <recommendedName>
        <fullName evidence="1">GmrSD restriction endonucleases N-terminal domain-containing protein</fullName>
    </recommendedName>
</protein>
<dbReference type="AlphaFoldDB" id="A0A0R3JSN0"/>
<evidence type="ECO:0000313" key="3">
    <source>
        <dbReference type="Proteomes" id="UP000052015"/>
    </source>
</evidence>
<sequence length="598" mass="69191">MGNQKYVVNHYSVDNILNWAKSGDIAIPEIQRPFVWKASKVRDLIDSLYNGYPVGYIIVWSNHSVKLKDGRKSDGKKILIDGQQRITALMTSLLGNEVVTNEYKKIPIKIAFNPKEKKFEVRNAAIEKDAAWIDDISKIISNDVNLLKITKDYCKNNQNVDEDQIFESINTLKSILNNPIGVIELNANIDIETVTEIFIRINSQGVALSQADFAMSKIASNETYEGNLIRKCIDYFCHLSREQDIFNFIKANDNDFTKTEYFNKIKWIKDYNDILYKPTYTDVLRVAFTSEFKRGRLQDLVALLSGRNFETKTYEETVVEESFGKLKSGILKFVNENNFKKFIMIILSAGFIDLSMITSKNALDFAYILYLHLINQGMKQGEISKYIKKWYVMSVLTGRYSSSPETQFDIDIRRINEIGINQYLSEIESAYLSDAFWNIALPRSMDKVVDSSPYFKVYLAAQVKNNDKGFLAKDILIRDLITNKGDVHHIFPKEYLNKNGLNKSKYNQIANYVLMQSEINIAIGAKAPNEYLKYVIEQCNGGKLTYGSIDNIKELKKNFRMNCIPEKIIDYTVKDYENFLEERRFLMSMKIKDYYYNL</sequence>
<dbReference type="PANTHER" id="PTHR37292">
    <property type="entry name" value="VNG6097C"/>
    <property type="match status" value="1"/>
</dbReference>
<evidence type="ECO:0000259" key="1">
    <source>
        <dbReference type="Pfam" id="PF03235"/>
    </source>
</evidence>
<name>A0A0R3JSN0_CALMK</name>
<proteinExistence type="predicted"/>
<dbReference type="PANTHER" id="PTHR37292:SF2">
    <property type="entry name" value="DUF262 DOMAIN-CONTAINING PROTEIN"/>
    <property type="match status" value="1"/>
</dbReference>
<keyword evidence="3" id="KW-1185">Reference proteome</keyword>
<dbReference type="OrthoDB" id="9798761at2"/>
<dbReference type="EMBL" id="LKHP01000009">
    <property type="protein sequence ID" value="KRQ86505.1"/>
    <property type="molecule type" value="Genomic_DNA"/>
</dbReference>
<feature type="domain" description="GmrSD restriction endonucleases N-terminal" evidence="1">
    <location>
        <begin position="15"/>
        <end position="217"/>
    </location>
</feature>
<evidence type="ECO:0000313" key="2">
    <source>
        <dbReference type="EMBL" id="KRQ86505.1"/>
    </source>
</evidence>
<dbReference type="InterPro" id="IPR004919">
    <property type="entry name" value="GmrSD_N"/>
</dbReference>
<dbReference type="STRING" id="908809.ABG79_01714"/>
<dbReference type="Pfam" id="PF03235">
    <property type="entry name" value="GmrSD_N"/>
    <property type="match status" value="1"/>
</dbReference>
<comment type="caution">
    <text evidence="2">The sequence shown here is derived from an EMBL/GenBank/DDBJ whole genome shotgun (WGS) entry which is preliminary data.</text>
</comment>